<organism evidence="2 3">
    <name type="scientific">Rhamnusium bicolor</name>
    <dbReference type="NCBI Taxonomy" id="1586634"/>
    <lineage>
        <taxon>Eukaryota</taxon>
        <taxon>Metazoa</taxon>
        <taxon>Ecdysozoa</taxon>
        <taxon>Arthropoda</taxon>
        <taxon>Hexapoda</taxon>
        <taxon>Insecta</taxon>
        <taxon>Pterygota</taxon>
        <taxon>Neoptera</taxon>
        <taxon>Endopterygota</taxon>
        <taxon>Coleoptera</taxon>
        <taxon>Polyphaga</taxon>
        <taxon>Cucujiformia</taxon>
        <taxon>Chrysomeloidea</taxon>
        <taxon>Cerambycidae</taxon>
        <taxon>Lepturinae</taxon>
        <taxon>Rhagiini</taxon>
        <taxon>Rhamnusium</taxon>
    </lineage>
</organism>
<dbReference type="Proteomes" id="UP001162156">
    <property type="component" value="Unassembled WGS sequence"/>
</dbReference>
<accession>A0AAV8WT69</accession>
<protein>
    <submittedName>
        <fullName evidence="2">Uncharacterized protein</fullName>
    </submittedName>
</protein>
<name>A0AAV8WT69_9CUCU</name>
<feature type="region of interest" description="Disordered" evidence="1">
    <location>
        <begin position="52"/>
        <end position="86"/>
    </location>
</feature>
<evidence type="ECO:0000256" key="1">
    <source>
        <dbReference type="SAM" id="MobiDB-lite"/>
    </source>
</evidence>
<comment type="caution">
    <text evidence="2">The sequence shown here is derived from an EMBL/GenBank/DDBJ whole genome shotgun (WGS) entry which is preliminary data.</text>
</comment>
<feature type="non-terminal residue" evidence="2">
    <location>
        <position position="86"/>
    </location>
</feature>
<dbReference type="EMBL" id="JANEYF010004947">
    <property type="protein sequence ID" value="KAJ8929614.1"/>
    <property type="molecule type" value="Genomic_DNA"/>
</dbReference>
<keyword evidence="3" id="KW-1185">Reference proteome</keyword>
<dbReference type="AlphaFoldDB" id="A0AAV8WT69"/>
<sequence>MRKVICSKRSGTGMDDVYDPTLWYYKLLLFTKDQEQPEESIENLEEVSVNSASFAKSNHEEEEEIEQQVDDISETPVAPIRVNINK</sequence>
<proteinExistence type="predicted"/>
<feature type="compositionally biased region" description="Acidic residues" evidence="1">
    <location>
        <begin position="60"/>
        <end position="73"/>
    </location>
</feature>
<reference evidence="2" key="1">
    <citation type="journal article" date="2023" name="Insect Mol. Biol.">
        <title>Genome sequencing provides insights into the evolution of gene families encoding plant cell wall-degrading enzymes in longhorned beetles.</title>
        <authorList>
            <person name="Shin N.R."/>
            <person name="Okamura Y."/>
            <person name="Kirsch R."/>
            <person name="Pauchet Y."/>
        </authorList>
    </citation>
    <scope>NUCLEOTIDE SEQUENCE</scope>
    <source>
        <strain evidence="2">RBIC_L_NR</strain>
    </source>
</reference>
<gene>
    <name evidence="2" type="ORF">NQ314_017684</name>
</gene>
<evidence type="ECO:0000313" key="3">
    <source>
        <dbReference type="Proteomes" id="UP001162156"/>
    </source>
</evidence>
<evidence type="ECO:0000313" key="2">
    <source>
        <dbReference type="EMBL" id="KAJ8929614.1"/>
    </source>
</evidence>